<evidence type="ECO:0000313" key="2">
    <source>
        <dbReference type="Proteomes" id="UP000823674"/>
    </source>
</evidence>
<comment type="caution">
    <text evidence="1">The sequence shown here is derived from an EMBL/GenBank/DDBJ whole genome shotgun (WGS) entry which is preliminary data.</text>
</comment>
<sequence>MPFKSDLRTRTILLLNLWKIVQWVGFKLKRVCGGGTGRVFNHRVRFQSKTKDPPLREASPETDVNPEVDVLATPTVAGIILGSNLEIVERVNVAVVTKAETMTIREIYTYIQQESAKIMLERDTGRSRGFGFIREMEGTLLIGSFQCGAEMWWTAMTDEGEGITSSQLYFT</sequence>
<accession>A0ABQ7L6B5</accession>
<reference evidence="1 2" key="1">
    <citation type="submission" date="2021-03" db="EMBL/GenBank/DDBJ databases">
        <authorList>
            <person name="King G.J."/>
            <person name="Bancroft I."/>
            <person name="Baten A."/>
            <person name="Bloomfield J."/>
            <person name="Borpatragohain P."/>
            <person name="He Z."/>
            <person name="Irish N."/>
            <person name="Irwin J."/>
            <person name="Liu K."/>
            <person name="Mauleon R.P."/>
            <person name="Moore J."/>
            <person name="Morris R."/>
            <person name="Ostergaard L."/>
            <person name="Wang B."/>
            <person name="Wells R."/>
        </authorList>
    </citation>
    <scope>NUCLEOTIDE SEQUENCE [LARGE SCALE GENOMIC DNA]</scope>
    <source>
        <strain evidence="1">R-o-18</strain>
        <tissue evidence="1">Leaf</tissue>
    </source>
</reference>
<organism evidence="1 2">
    <name type="scientific">Brassica rapa subsp. trilocularis</name>
    <dbReference type="NCBI Taxonomy" id="1813537"/>
    <lineage>
        <taxon>Eukaryota</taxon>
        <taxon>Viridiplantae</taxon>
        <taxon>Streptophyta</taxon>
        <taxon>Embryophyta</taxon>
        <taxon>Tracheophyta</taxon>
        <taxon>Spermatophyta</taxon>
        <taxon>Magnoliopsida</taxon>
        <taxon>eudicotyledons</taxon>
        <taxon>Gunneridae</taxon>
        <taxon>Pentapetalae</taxon>
        <taxon>rosids</taxon>
        <taxon>malvids</taxon>
        <taxon>Brassicales</taxon>
        <taxon>Brassicaceae</taxon>
        <taxon>Brassiceae</taxon>
        <taxon>Brassica</taxon>
    </lineage>
</organism>
<dbReference type="Proteomes" id="UP000823674">
    <property type="component" value="Chromosome A09"/>
</dbReference>
<name>A0ABQ7L6B5_BRACM</name>
<keyword evidence="2" id="KW-1185">Reference proteome</keyword>
<dbReference type="EMBL" id="JADBGQ010000008">
    <property type="protein sequence ID" value="KAG5382113.1"/>
    <property type="molecule type" value="Genomic_DNA"/>
</dbReference>
<evidence type="ECO:0008006" key="3">
    <source>
        <dbReference type="Google" id="ProtNLM"/>
    </source>
</evidence>
<evidence type="ECO:0000313" key="1">
    <source>
        <dbReference type="EMBL" id="KAG5382113.1"/>
    </source>
</evidence>
<gene>
    <name evidence="1" type="primary">A09g501360.1_BraROA</name>
    <name evidence="1" type="ORF">IGI04_033583</name>
</gene>
<protein>
    <recommendedName>
        <fullName evidence="3">RRM domain-containing protein</fullName>
    </recommendedName>
</protein>
<proteinExistence type="predicted"/>